<name>A0A5E4WW51_9BURK</name>
<dbReference type="Proteomes" id="UP000366945">
    <property type="component" value="Unassembled WGS sequence"/>
</dbReference>
<dbReference type="OrthoDB" id="9097919at2"/>
<keyword evidence="2" id="KW-1185">Reference proteome</keyword>
<accession>A0A5E4WW51</accession>
<organism evidence="1 2">
    <name type="scientific">Pandoraea pneumonica</name>
    <dbReference type="NCBI Taxonomy" id="2508299"/>
    <lineage>
        <taxon>Bacteria</taxon>
        <taxon>Pseudomonadati</taxon>
        <taxon>Pseudomonadota</taxon>
        <taxon>Betaproteobacteria</taxon>
        <taxon>Burkholderiales</taxon>
        <taxon>Burkholderiaceae</taxon>
        <taxon>Pandoraea</taxon>
    </lineage>
</organism>
<dbReference type="RefSeq" id="WP_150680741.1">
    <property type="nucleotide sequence ID" value="NZ_CABPSK010000003.1"/>
</dbReference>
<evidence type="ECO:0000313" key="2">
    <source>
        <dbReference type="Proteomes" id="UP000366945"/>
    </source>
</evidence>
<dbReference type="EMBL" id="CABPSK010000003">
    <property type="protein sequence ID" value="VVE27814.1"/>
    <property type="molecule type" value="Genomic_DNA"/>
</dbReference>
<sequence>MELTRAAKRRFDMLLHIIPYYKMSVEYGLHALQLASKHNQLAPLRVYVDQEAEPVHETTVNMYTHPISNMAAVHCRLLLEFVGLRSGGQLSDLVEIKERKKGDVGIEDFWDIGGSPLHRLPLGVVHRFPQPEKVRRAWVATCDFAGQRLAHATYDNKLNGVDVTPMLHLAFETVPRIVGDEFLAKAQPPFP</sequence>
<proteinExistence type="predicted"/>
<evidence type="ECO:0000313" key="1">
    <source>
        <dbReference type="EMBL" id="VVE27814.1"/>
    </source>
</evidence>
<dbReference type="AlphaFoldDB" id="A0A5E4WW51"/>
<gene>
    <name evidence="1" type="ORF">PPN31114_03492</name>
</gene>
<dbReference type="GeneID" id="300405502"/>
<reference evidence="1 2" key="1">
    <citation type="submission" date="2019-08" db="EMBL/GenBank/DDBJ databases">
        <authorList>
            <person name="Peeters C."/>
        </authorList>
    </citation>
    <scope>NUCLEOTIDE SEQUENCE [LARGE SCALE GENOMIC DNA]</scope>
    <source>
        <strain evidence="1 2">LMG 31114</strain>
    </source>
</reference>
<protein>
    <submittedName>
        <fullName evidence="1">Uncharacterized protein</fullName>
    </submittedName>
</protein>